<evidence type="ECO:0000256" key="8">
    <source>
        <dbReference type="ARBA" id="ARBA00069727"/>
    </source>
</evidence>
<dbReference type="GO" id="GO:0042274">
    <property type="term" value="P:ribosomal small subunit biogenesis"/>
    <property type="evidence" value="ECO:0007669"/>
    <property type="project" value="TreeGrafter"/>
</dbReference>
<dbReference type="OrthoDB" id="10248812at2759"/>
<dbReference type="EMBL" id="VXIS01000050">
    <property type="protein sequence ID" value="KAA8910079.1"/>
    <property type="molecule type" value="Genomic_DNA"/>
</dbReference>
<sequence length="184" mass="21492">MVRKLKHHESKLLRKVDFLEWKSDNKHRDHDVMRRYHIQDPATYHKYNKLCGSIRQLAHRLALLPPSDPVRRRHESLLLEKLHAMGILAQKTKMSDVENKVTVAAICRRRLPVVMTRLRMAENVKAAVKMVEQGHVRVGPEVVTDPAFCVTRNLEDFVTWVEGSKIKGHIMKYRNEVDDFDLLA</sequence>
<evidence type="ECO:0000313" key="15">
    <source>
        <dbReference type="Proteomes" id="UP000326924"/>
    </source>
</evidence>
<dbReference type="SMART" id="SM00363">
    <property type="entry name" value="S4"/>
    <property type="match status" value="1"/>
</dbReference>
<evidence type="ECO:0000313" key="14">
    <source>
        <dbReference type="EMBL" id="KAA8910079.1"/>
    </source>
</evidence>
<keyword evidence="7" id="KW-0687">Ribonucleoprotein</keyword>
<keyword evidence="4" id="KW-0699">rRNA-binding</keyword>
<dbReference type="InterPro" id="IPR001912">
    <property type="entry name" value="Ribosomal_uS4_N"/>
</dbReference>
<dbReference type="Gene3D" id="3.10.290.10">
    <property type="entry name" value="RNA-binding S4 domain"/>
    <property type="match status" value="1"/>
</dbReference>
<evidence type="ECO:0000256" key="9">
    <source>
        <dbReference type="ARBA" id="ARBA00072223"/>
    </source>
</evidence>
<evidence type="ECO:0000256" key="7">
    <source>
        <dbReference type="ARBA" id="ARBA00023274"/>
    </source>
</evidence>
<dbReference type="GO" id="GO:0032040">
    <property type="term" value="C:small-subunit processome"/>
    <property type="evidence" value="ECO:0007669"/>
    <property type="project" value="TreeGrafter"/>
</dbReference>
<dbReference type="SMART" id="SM01390">
    <property type="entry name" value="Ribosomal_S4"/>
    <property type="match status" value="1"/>
</dbReference>
<keyword evidence="5 10" id="KW-0694">RNA-binding</keyword>
<dbReference type="GO" id="GO:0019843">
    <property type="term" value="F:rRNA binding"/>
    <property type="evidence" value="ECO:0007669"/>
    <property type="project" value="UniProtKB-KW"/>
</dbReference>
<dbReference type="AlphaFoldDB" id="A0A5J5F388"/>
<dbReference type="Pfam" id="PF00163">
    <property type="entry name" value="Ribosomal_S4"/>
    <property type="match status" value="1"/>
</dbReference>
<dbReference type="FunCoup" id="A0A5J5F388">
    <property type="interactions" value="491"/>
</dbReference>
<keyword evidence="6" id="KW-0539">Nucleus</keyword>
<dbReference type="InterPro" id="IPR002942">
    <property type="entry name" value="S4_RNA-bd"/>
</dbReference>
<evidence type="ECO:0000256" key="1">
    <source>
        <dbReference type="ARBA" id="ARBA00004604"/>
    </source>
</evidence>
<comment type="similarity">
    <text evidence="2">Belongs to the universal ribosomal protein uS4 family.</text>
</comment>
<gene>
    <name evidence="13" type="ORF">FN846DRAFT_567191</name>
    <name evidence="14" type="ORF">FN846DRAFT_567489</name>
</gene>
<dbReference type="InterPro" id="IPR036986">
    <property type="entry name" value="S4_RNA-bd_sf"/>
</dbReference>
<dbReference type="GO" id="GO:0006364">
    <property type="term" value="P:rRNA processing"/>
    <property type="evidence" value="ECO:0007669"/>
    <property type="project" value="TreeGrafter"/>
</dbReference>
<dbReference type="GO" id="GO:0034457">
    <property type="term" value="C:Mpp10 complex"/>
    <property type="evidence" value="ECO:0007669"/>
    <property type="project" value="TreeGrafter"/>
</dbReference>
<dbReference type="GO" id="GO:0030515">
    <property type="term" value="F:snoRNA binding"/>
    <property type="evidence" value="ECO:0007669"/>
    <property type="project" value="TreeGrafter"/>
</dbReference>
<dbReference type="CDD" id="cd00165">
    <property type="entry name" value="S4"/>
    <property type="match status" value="1"/>
</dbReference>
<dbReference type="Pfam" id="PF01479">
    <property type="entry name" value="S4"/>
    <property type="match status" value="1"/>
</dbReference>
<dbReference type="InterPro" id="IPR022801">
    <property type="entry name" value="Ribosomal_uS4"/>
</dbReference>
<evidence type="ECO:0000256" key="5">
    <source>
        <dbReference type="ARBA" id="ARBA00022884"/>
    </source>
</evidence>
<keyword evidence="3" id="KW-0690">Ribosome biogenesis</keyword>
<evidence type="ECO:0000256" key="10">
    <source>
        <dbReference type="PROSITE-ProRule" id="PRU00182"/>
    </source>
</evidence>
<dbReference type="PANTHER" id="PTHR11831">
    <property type="entry name" value="30S 40S RIBOSOMAL PROTEIN"/>
    <property type="match status" value="1"/>
</dbReference>
<dbReference type="Proteomes" id="UP000326924">
    <property type="component" value="Unassembled WGS sequence"/>
</dbReference>
<dbReference type="PANTHER" id="PTHR11831:SF1">
    <property type="entry name" value="U3 SMALL NUCLEOLAR RIBONUCLEOPROTEIN PROTEIN IMP3"/>
    <property type="match status" value="1"/>
</dbReference>
<evidence type="ECO:0000256" key="4">
    <source>
        <dbReference type="ARBA" id="ARBA00022730"/>
    </source>
</evidence>
<reference evidence="14 15" key="1">
    <citation type="submission" date="2019-09" db="EMBL/GenBank/DDBJ databases">
        <title>Draft genome of the ectomycorrhizal ascomycete Sphaerosporella brunnea.</title>
        <authorList>
            <consortium name="DOE Joint Genome Institute"/>
            <person name="Benucci G.M."/>
            <person name="Marozzi G."/>
            <person name="Antonielli L."/>
            <person name="Sanchez S."/>
            <person name="Marco P."/>
            <person name="Wang X."/>
            <person name="Falini L.B."/>
            <person name="Barry K."/>
            <person name="Haridas S."/>
            <person name="Lipzen A."/>
            <person name="Labutti K."/>
            <person name="Grigoriev I.V."/>
            <person name="Murat C."/>
            <person name="Martin F."/>
            <person name="Albertini E."/>
            <person name="Donnini D."/>
            <person name="Bonito G."/>
        </authorList>
    </citation>
    <scope>NUCLEOTIDE SEQUENCE [LARGE SCALE GENOMIC DNA]</scope>
    <source>
        <strain evidence="14 15">Sb_GMNB300</strain>
    </source>
</reference>
<evidence type="ECO:0000259" key="12">
    <source>
        <dbReference type="SMART" id="SM01390"/>
    </source>
</evidence>
<dbReference type="EMBL" id="VXIS01000050">
    <property type="protein sequence ID" value="KAA8910076.1"/>
    <property type="molecule type" value="Genomic_DNA"/>
</dbReference>
<comment type="subcellular location">
    <subcellularLocation>
        <location evidence="1">Nucleus</location>
        <location evidence="1">Nucleolus</location>
    </subcellularLocation>
</comment>
<dbReference type="InParanoid" id="A0A5J5F388"/>
<name>A0A5J5F388_9PEZI</name>
<protein>
    <recommendedName>
        <fullName evidence="8">U3 small nucleolar ribonucleoprotein protein IMP3</fullName>
    </recommendedName>
    <alternativeName>
        <fullName evidence="9">U3 small nucleolar ribonucleoprotein protein imp3</fullName>
    </alternativeName>
</protein>
<evidence type="ECO:0000256" key="3">
    <source>
        <dbReference type="ARBA" id="ARBA00022517"/>
    </source>
</evidence>
<dbReference type="PROSITE" id="PS50889">
    <property type="entry name" value="S4"/>
    <property type="match status" value="1"/>
</dbReference>
<evidence type="ECO:0000256" key="2">
    <source>
        <dbReference type="ARBA" id="ARBA00007465"/>
    </source>
</evidence>
<dbReference type="SUPFAM" id="SSF55174">
    <property type="entry name" value="Alpha-L RNA-binding motif"/>
    <property type="match status" value="1"/>
</dbReference>
<dbReference type="FunFam" id="3.10.290.10:FF:000006">
    <property type="entry name" value="U3 small nucleolar ribonucleoprotein IMP3"/>
    <property type="match status" value="1"/>
</dbReference>
<proteinExistence type="inferred from homology"/>
<accession>A0A5J5F388</accession>
<feature type="domain" description="Small ribosomal subunit protein uS4 N-terminal" evidence="12">
    <location>
        <begin position="4"/>
        <end position="108"/>
    </location>
</feature>
<evidence type="ECO:0000259" key="11">
    <source>
        <dbReference type="SMART" id="SM00363"/>
    </source>
</evidence>
<organism evidence="14 15">
    <name type="scientific">Sphaerosporella brunnea</name>
    <dbReference type="NCBI Taxonomy" id="1250544"/>
    <lineage>
        <taxon>Eukaryota</taxon>
        <taxon>Fungi</taxon>
        <taxon>Dikarya</taxon>
        <taxon>Ascomycota</taxon>
        <taxon>Pezizomycotina</taxon>
        <taxon>Pezizomycetes</taxon>
        <taxon>Pezizales</taxon>
        <taxon>Pyronemataceae</taxon>
        <taxon>Sphaerosporella</taxon>
    </lineage>
</organism>
<feature type="domain" description="RNA-binding S4" evidence="11">
    <location>
        <begin position="109"/>
        <end position="167"/>
    </location>
</feature>
<keyword evidence="15" id="KW-1185">Reference proteome</keyword>
<evidence type="ECO:0000256" key="6">
    <source>
        <dbReference type="ARBA" id="ARBA00023242"/>
    </source>
</evidence>
<comment type="caution">
    <text evidence="14">The sequence shown here is derived from an EMBL/GenBank/DDBJ whole genome shotgun (WGS) entry which is preliminary data.</text>
</comment>
<evidence type="ECO:0000313" key="13">
    <source>
        <dbReference type="EMBL" id="KAA8910076.1"/>
    </source>
</evidence>